<dbReference type="OrthoDB" id="7828921at2"/>
<dbReference type="RefSeq" id="WP_132708853.1">
    <property type="nucleotide sequence ID" value="NZ_JACIGF010000008.1"/>
</dbReference>
<dbReference type="PANTHER" id="PTHR35894:SF5">
    <property type="entry name" value="MU-LIKE PROPHAGE FLUMU DNA TRANSPOSITION PROTEIN B"/>
    <property type="match status" value="1"/>
</dbReference>
<dbReference type="EMBL" id="SLXO01000008">
    <property type="protein sequence ID" value="TCP32915.1"/>
    <property type="molecule type" value="Genomic_DNA"/>
</dbReference>
<dbReference type="InterPro" id="IPR052026">
    <property type="entry name" value="ExeA_AAA_ATPase_DNA-bind"/>
</dbReference>
<dbReference type="InterPro" id="IPR049945">
    <property type="entry name" value="AAA_22"/>
</dbReference>
<organism evidence="3 4">
    <name type="scientific">Rhodothalassium salexigens DSM 2132</name>
    <dbReference type="NCBI Taxonomy" id="1188247"/>
    <lineage>
        <taxon>Bacteria</taxon>
        <taxon>Pseudomonadati</taxon>
        <taxon>Pseudomonadota</taxon>
        <taxon>Alphaproteobacteria</taxon>
        <taxon>Rhodothalassiales</taxon>
        <taxon>Rhodothalassiaceae</taxon>
        <taxon>Rhodothalassium</taxon>
    </lineage>
</organism>
<sequence length="400" mass="44093">MYLDHYGLSCNPFQLAPDVTFFFASRGHRRGLATITYGLSKREGFVVVTGHVGAGKTLLIETMLAREPADDTVHVTINTTQLEADNLLELIALELGLDLPRASKAVMLRELGALFRRLWDQGQRVLLIVDEVQNLPPAALEELRMLSNFQVGAVQLVQMLLVGQPEFRVRLAEPQCEQIRQRVTATYHLTPLSAGEVPVYIEHRLDNAGWPKGKPLFSEEACRLIFQETGGVPRAINRLCDRTLLYGYLEGLTQIGAGAVEAVLADMREENLAFTGTPVETTGLSGAAQPRGEPLASNRRAKLDMEGASRRSPFRSDPPGGADHRHEPAYGADDGAALVVEPAPQAAFVAPAQPMITCDDHLALVSMVTELRDEVERHKVKLRRIMDLVAEGERLGRWPR</sequence>
<proteinExistence type="predicted"/>
<reference evidence="3 4" key="1">
    <citation type="submission" date="2019-03" db="EMBL/GenBank/DDBJ databases">
        <title>Genomic Encyclopedia of Type Strains, Phase IV (KMG-IV): sequencing the most valuable type-strain genomes for metagenomic binning, comparative biology and taxonomic classification.</title>
        <authorList>
            <person name="Goeker M."/>
        </authorList>
    </citation>
    <scope>NUCLEOTIDE SEQUENCE [LARGE SCALE GENOMIC DNA]</scope>
    <source>
        <strain evidence="3 4">DSM 2132</strain>
    </source>
</reference>
<dbReference type="Gene3D" id="3.40.50.300">
    <property type="entry name" value="P-loop containing nucleotide triphosphate hydrolases"/>
    <property type="match status" value="1"/>
</dbReference>
<evidence type="ECO:0000256" key="1">
    <source>
        <dbReference type="SAM" id="MobiDB-lite"/>
    </source>
</evidence>
<dbReference type="SUPFAM" id="SSF52540">
    <property type="entry name" value="P-loop containing nucleoside triphosphate hydrolases"/>
    <property type="match status" value="1"/>
</dbReference>
<dbReference type="Proteomes" id="UP000295399">
    <property type="component" value="Unassembled WGS sequence"/>
</dbReference>
<dbReference type="AlphaFoldDB" id="A0A4R2PG39"/>
<comment type="caution">
    <text evidence="3">The sequence shown here is derived from an EMBL/GenBank/DDBJ whole genome shotgun (WGS) entry which is preliminary data.</text>
</comment>
<evidence type="ECO:0000313" key="3">
    <source>
        <dbReference type="EMBL" id="TCP32915.1"/>
    </source>
</evidence>
<gene>
    <name evidence="3" type="ORF">EV659_10814</name>
</gene>
<accession>A0A4R2PG39</accession>
<dbReference type="InterPro" id="IPR027417">
    <property type="entry name" value="P-loop_NTPase"/>
</dbReference>
<keyword evidence="4" id="KW-1185">Reference proteome</keyword>
<evidence type="ECO:0000313" key="4">
    <source>
        <dbReference type="Proteomes" id="UP000295399"/>
    </source>
</evidence>
<evidence type="ECO:0000259" key="2">
    <source>
        <dbReference type="Pfam" id="PF13401"/>
    </source>
</evidence>
<dbReference type="Pfam" id="PF13401">
    <property type="entry name" value="AAA_22"/>
    <property type="match status" value="1"/>
</dbReference>
<dbReference type="GO" id="GO:0016887">
    <property type="term" value="F:ATP hydrolysis activity"/>
    <property type="evidence" value="ECO:0007669"/>
    <property type="project" value="InterPro"/>
</dbReference>
<protein>
    <submittedName>
        <fullName evidence="3">Putative secretion ATPase (PEP-CTERM system associated)</fullName>
    </submittedName>
</protein>
<feature type="domain" description="ORC1/DEAH AAA+ ATPase" evidence="2">
    <location>
        <begin position="42"/>
        <end position="171"/>
    </location>
</feature>
<dbReference type="InParanoid" id="A0A4R2PG39"/>
<feature type="region of interest" description="Disordered" evidence="1">
    <location>
        <begin position="280"/>
        <end position="330"/>
    </location>
</feature>
<dbReference type="PANTHER" id="PTHR35894">
    <property type="entry name" value="GENERAL SECRETION PATHWAY PROTEIN A-RELATED"/>
    <property type="match status" value="1"/>
</dbReference>
<name>A0A4R2PG39_RHOSA</name>